<comment type="similarity">
    <text evidence="1">Belongs to the MAP65/ASE1 family.</text>
</comment>
<evidence type="ECO:0000256" key="4">
    <source>
        <dbReference type="SAM" id="Phobius"/>
    </source>
</evidence>
<dbReference type="GO" id="GO:0005874">
    <property type="term" value="C:microtubule"/>
    <property type="evidence" value="ECO:0007669"/>
    <property type="project" value="UniProtKB-KW"/>
</dbReference>
<dbReference type="InterPro" id="IPR007145">
    <property type="entry name" value="MAP65_Ase1_PRC1"/>
</dbReference>
<dbReference type="PANTHER" id="PTHR19321:SF0">
    <property type="entry name" value="65-KDA MICROTUBULE-ASSOCIATED PROTEIN 6"/>
    <property type="match status" value="1"/>
</dbReference>
<sequence>MVAGGVDEKSLMSFIMENSCGVLLQELQNIWAEIGESKPDQDKILLEIENECVQLYQRKVDEANCSKARLYQLVAAKEAELAALMASLGEQTPYSQAEKRLSSLKEKLSAITPLLEDLKVRKEERIKQFVDVQLKIEKITAEITENGRSSNVACEEQDLSTRKLNEYQTQLHTLQKEKSDRLQKVLDYTNEVHSLCGVLGLEFRKIVAEVHPSLRETSSEEYTNISTKTLDGLFQAVVKLKEERKSRTYKLRETLKSLLELWKLMDSSENEKYHFGKVTCILDSPYGEIAEPGLLSLDIIKQIETEVERLTELKASRMKDLVLKRRLELEEVCRRAHIEPDMSTAPEKTTALIDSGLVHPTELVANIEAQIMKAREESVGRKEIIDRINRWLVACEEENWLEEYSQDENRYSAGKGAHLNLKRAEKARVIVNKIPAIVDNLILKTFAWEHQKNMPFLYDGVHLISILEEYRLTRQQKEAAKRQYRDRKKLYGPLQKESVYGSKPSSWRSSSLNSQMSGYHMDVNGFMNQTPRKLTVGCATPNLPSPHSYSSRHNRYFRDIRRLSSTNLNFVNLPKEDTSSSFASISGSEPESSSLVASIFSLIFSAFESFRNSYIHMSKVFFGFGCKQCFGSNISNELLCMFFLIFHSTISLIPFLNCHIDNFKLSYIENSRDEVSFSLEEVIVVSVATKDSLDIITLFEVFFSFASIVAYILRIYGGIGSSREKPLFLKSSVPLFFFFFNLYIYIAMGSLSLIFIIKRITLFDQN</sequence>
<proteinExistence type="inferred from homology"/>
<reference evidence="5 6" key="1">
    <citation type="journal article" date="2021" name="Hortic Res">
        <title>Chromosome-scale assembly of the Dendrobium chrysotoxum genome enhances the understanding of orchid evolution.</title>
        <authorList>
            <person name="Zhang Y."/>
            <person name="Zhang G.Q."/>
            <person name="Zhang D."/>
            <person name="Liu X.D."/>
            <person name="Xu X.Y."/>
            <person name="Sun W.H."/>
            <person name="Yu X."/>
            <person name="Zhu X."/>
            <person name="Wang Z.W."/>
            <person name="Zhao X."/>
            <person name="Zhong W.Y."/>
            <person name="Chen H."/>
            <person name="Yin W.L."/>
            <person name="Huang T."/>
            <person name="Niu S.C."/>
            <person name="Liu Z.J."/>
        </authorList>
    </citation>
    <scope>NUCLEOTIDE SEQUENCE [LARGE SCALE GENOMIC DNA]</scope>
    <source>
        <tissue evidence="5">Fresh leaves</tissue>
    </source>
</reference>
<keyword evidence="4" id="KW-0472">Membrane</keyword>
<dbReference type="Gene3D" id="1.20.58.1520">
    <property type="match status" value="1"/>
</dbReference>
<keyword evidence="3" id="KW-0175">Coiled coil</keyword>
<gene>
    <name evidence="5" type="ORF">IEQ34_017678</name>
</gene>
<keyword evidence="2" id="KW-0493">Microtubule</keyword>
<evidence type="ECO:0000256" key="2">
    <source>
        <dbReference type="ARBA" id="ARBA00022701"/>
    </source>
</evidence>
<dbReference type="AlphaFoldDB" id="A0AAV7GBZ2"/>
<keyword evidence="4" id="KW-0812">Transmembrane</keyword>
<evidence type="ECO:0000256" key="1">
    <source>
        <dbReference type="ARBA" id="ARBA00006187"/>
    </source>
</evidence>
<evidence type="ECO:0000313" key="6">
    <source>
        <dbReference type="Proteomes" id="UP000775213"/>
    </source>
</evidence>
<organism evidence="5 6">
    <name type="scientific">Dendrobium chrysotoxum</name>
    <name type="common">Orchid</name>
    <dbReference type="NCBI Taxonomy" id="161865"/>
    <lineage>
        <taxon>Eukaryota</taxon>
        <taxon>Viridiplantae</taxon>
        <taxon>Streptophyta</taxon>
        <taxon>Embryophyta</taxon>
        <taxon>Tracheophyta</taxon>
        <taxon>Spermatophyta</taxon>
        <taxon>Magnoliopsida</taxon>
        <taxon>Liliopsida</taxon>
        <taxon>Asparagales</taxon>
        <taxon>Orchidaceae</taxon>
        <taxon>Epidendroideae</taxon>
        <taxon>Malaxideae</taxon>
        <taxon>Dendrobiinae</taxon>
        <taxon>Dendrobium</taxon>
    </lineage>
</organism>
<keyword evidence="6" id="KW-1185">Reference proteome</keyword>
<keyword evidence="4" id="KW-1133">Transmembrane helix</keyword>
<dbReference type="EMBL" id="JAGFBR010000016">
    <property type="protein sequence ID" value="KAH0453354.1"/>
    <property type="molecule type" value="Genomic_DNA"/>
</dbReference>
<dbReference type="GO" id="GO:0008017">
    <property type="term" value="F:microtubule binding"/>
    <property type="evidence" value="ECO:0007669"/>
    <property type="project" value="InterPro"/>
</dbReference>
<evidence type="ECO:0000313" key="5">
    <source>
        <dbReference type="EMBL" id="KAH0453354.1"/>
    </source>
</evidence>
<feature type="transmembrane region" description="Helical" evidence="4">
    <location>
        <begin position="695"/>
        <end position="713"/>
    </location>
</feature>
<name>A0AAV7GBZ2_DENCH</name>
<feature type="transmembrane region" description="Helical" evidence="4">
    <location>
        <begin position="733"/>
        <end position="757"/>
    </location>
</feature>
<comment type="caution">
    <text evidence="5">The sequence shown here is derived from an EMBL/GenBank/DDBJ whole genome shotgun (WGS) entry which is preliminary data.</text>
</comment>
<feature type="transmembrane region" description="Helical" evidence="4">
    <location>
        <begin position="638"/>
        <end position="656"/>
    </location>
</feature>
<protein>
    <submittedName>
        <fullName evidence="5">Uncharacterized protein</fullName>
    </submittedName>
</protein>
<dbReference type="Pfam" id="PF03999">
    <property type="entry name" value="MAP65_ASE1"/>
    <property type="match status" value="1"/>
</dbReference>
<dbReference type="PANTHER" id="PTHR19321">
    <property type="entry name" value="PROTEIN REGULATOR OF CYTOKINESIS 1 PRC1-RELATED"/>
    <property type="match status" value="1"/>
</dbReference>
<accession>A0AAV7GBZ2</accession>
<dbReference type="GO" id="GO:0005819">
    <property type="term" value="C:spindle"/>
    <property type="evidence" value="ECO:0007669"/>
    <property type="project" value="TreeGrafter"/>
</dbReference>
<evidence type="ECO:0000256" key="3">
    <source>
        <dbReference type="SAM" id="Coils"/>
    </source>
</evidence>
<feature type="coiled-coil region" evidence="3">
    <location>
        <begin position="157"/>
        <end position="184"/>
    </location>
</feature>
<dbReference type="Proteomes" id="UP000775213">
    <property type="component" value="Unassembled WGS sequence"/>
</dbReference>
<dbReference type="GO" id="GO:0005737">
    <property type="term" value="C:cytoplasm"/>
    <property type="evidence" value="ECO:0007669"/>
    <property type="project" value="TreeGrafter"/>
</dbReference>
<dbReference type="GO" id="GO:0000226">
    <property type="term" value="P:microtubule cytoskeleton organization"/>
    <property type="evidence" value="ECO:0007669"/>
    <property type="project" value="InterPro"/>
</dbReference>